<evidence type="ECO:0008006" key="3">
    <source>
        <dbReference type="Google" id="ProtNLM"/>
    </source>
</evidence>
<keyword evidence="2" id="KW-1185">Reference proteome</keyword>
<accession>A0ABD3NF20</accession>
<comment type="caution">
    <text evidence="1">The sequence shown here is derived from an EMBL/GenBank/DDBJ whole genome shotgun (WGS) entry which is preliminary data.</text>
</comment>
<protein>
    <recommendedName>
        <fullName evidence="3">Peptidase C39-like domain-containing protein</fullName>
    </recommendedName>
</protein>
<organism evidence="1 2">
    <name type="scientific">Cyclotella atomus</name>
    <dbReference type="NCBI Taxonomy" id="382360"/>
    <lineage>
        <taxon>Eukaryota</taxon>
        <taxon>Sar</taxon>
        <taxon>Stramenopiles</taxon>
        <taxon>Ochrophyta</taxon>
        <taxon>Bacillariophyta</taxon>
        <taxon>Coscinodiscophyceae</taxon>
        <taxon>Thalassiosirophycidae</taxon>
        <taxon>Stephanodiscales</taxon>
        <taxon>Stephanodiscaceae</taxon>
        <taxon>Cyclotella</taxon>
    </lineage>
</organism>
<evidence type="ECO:0000313" key="2">
    <source>
        <dbReference type="Proteomes" id="UP001530400"/>
    </source>
</evidence>
<dbReference type="AlphaFoldDB" id="A0ABD3NF20"/>
<reference evidence="1 2" key="1">
    <citation type="submission" date="2024-10" db="EMBL/GenBank/DDBJ databases">
        <title>Updated reference genomes for cyclostephanoid diatoms.</title>
        <authorList>
            <person name="Roberts W.R."/>
            <person name="Alverson A.J."/>
        </authorList>
    </citation>
    <scope>NUCLEOTIDE SEQUENCE [LARGE SCALE GENOMIC DNA]</scope>
    <source>
        <strain evidence="1 2">AJA010-31</strain>
    </source>
</reference>
<gene>
    <name evidence="1" type="ORF">ACHAWO_005260</name>
</gene>
<dbReference type="EMBL" id="JALLPJ020001211">
    <property type="protein sequence ID" value="KAL3774053.1"/>
    <property type="molecule type" value="Genomic_DNA"/>
</dbReference>
<proteinExistence type="predicted"/>
<sequence>MAGLAPSKVYQDDFHPGKGNALQACAASIFNLTLEEVPNFIEMPGGYEDEMQTFCRSRGLVMEKVALGKDTNENVLGPEYNGKYCILRGTSPRGDHGHVVVAQFDIDIEDFAMIHDPHPDHTFLDESKNYGWAMFFF</sequence>
<name>A0ABD3NF20_9STRA</name>
<evidence type="ECO:0000313" key="1">
    <source>
        <dbReference type="EMBL" id="KAL3774053.1"/>
    </source>
</evidence>
<dbReference type="Proteomes" id="UP001530400">
    <property type="component" value="Unassembled WGS sequence"/>
</dbReference>